<organism evidence="3 4">
    <name type="scientific">Nephila pilipes</name>
    <name type="common">Giant wood spider</name>
    <name type="synonym">Nephila maculata</name>
    <dbReference type="NCBI Taxonomy" id="299642"/>
    <lineage>
        <taxon>Eukaryota</taxon>
        <taxon>Metazoa</taxon>
        <taxon>Ecdysozoa</taxon>
        <taxon>Arthropoda</taxon>
        <taxon>Chelicerata</taxon>
        <taxon>Arachnida</taxon>
        <taxon>Araneae</taxon>
        <taxon>Araneomorphae</taxon>
        <taxon>Entelegynae</taxon>
        <taxon>Araneoidea</taxon>
        <taxon>Nephilidae</taxon>
        <taxon>Nephila</taxon>
    </lineage>
</organism>
<gene>
    <name evidence="3" type="primary">AVEN_89145_1</name>
    <name evidence="3" type="ORF">NPIL_159901</name>
</gene>
<reference evidence="3" key="1">
    <citation type="submission" date="2020-08" db="EMBL/GenBank/DDBJ databases">
        <title>Multicomponent nature underlies the extraordinary mechanical properties of spider dragline silk.</title>
        <authorList>
            <person name="Kono N."/>
            <person name="Nakamura H."/>
            <person name="Mori M."/>
            <person name="Yoshida Y."/>
            <person name="Ohtoshi R."/>
            <person name="Malay A.D."/>
            <person name="Moran D.A.P."/>
            <person name="Tomita M."/>
            <person name="Numata K."/>
            <person name="Arakawa K."/>
        </authorList>
    </citation>
    <scope>NUCLEOTIDE SEQUENCE</scope>
</reference>
<name>A0A8X6NMB2_NEPPI</name>
<evidence type="ECO:0000313" key="4">
    <source>
        <dbReference type="Proteomes" id="UP000887013"/>
    </source>
</evidence>
<protein>
    <submittedName>
        <fullName evidence="3">Uncharacterized protein</fullName>
    </submittedName>
</protein>
<evidence type="ECO:0000313" key="3">
    <source>
        <dbReference type="EMBL" id="GFT23347.1"/>
    </source>
</evidence>
<proteinExistence type="predicted"/>
<keyword evidence="2" id="KW-0812">Transmembrane</keyword>
<sequence length="264" mass="30192">MKNVDKQKFLKKFNILSGIGKSQVLTKGTFKHDLVIDEDYYSLTWHVVPTKHLNFEAIIGTDILEQASLKFTEEGVEFHKYEGGNYQVQKESIRPEAKGSIQEFNCLGVKEFALFNVSFLVLFLFLIVYKAVLHLSVNAEIAISRKSNDADIPKLIKASESEEGNVPEYENHISDENESNGSDNDFDIDSHQMHTIQNNHSQTYKIWSKLDTIPHSSQLMSANIRTTPGVTRYAITLKCICDSIQFNFSKRNQILKEEKNTEEH</sequence>
<keyword evidence="2" id="KW-1133">Transmembrane helix</keyword>
<evidence type="ECO:0000256" key="1">
    <source>
        <dbReference type="SAM" id="MobiDB-lite"/>
    </source>
</evidence>
<accession>A0A8X6NMB2</accession>
<evidence type="ECO:0000256" key="2">
    <source>
        <dbReference type="SAM" id="Phobius"/>
    </source>
</evidence>
<keyword evidence="4" id="KW-1185">Reference proteome</keyword>
<comment type="caution">
    <text evidence="3">The sequence shown here is derived from an EMBL/GenBank/DDBJ whole genome shotgun (WGS) entry which is preliminary data.</text>
</comment>
<dbReference type="AlphaFoldDB" id="A0A8X6NMB2"/>
<feature type="region of interest" description="Disordered" evidence="1">
    <location>
        <begin position="161"/>
        <end position="186"/>
    </location>
</feature>
<dbReference type="EMBL" id="BMAW01011354">
    <property type="protein sequence ID" value="GFT23347.1"/>
    <property type="molecule type" value="Genomic_DNA"/>
</dbReference>
<feature type="transmembrane region" description="Helical" evidence="2">
    <location>
        <begin position="112"/>
        <end position="132"/>
    </location>
</feature>
<keyword evidence="2" id="KW-0472">Membrane</keyword>
<dbReference type="OrthoDB" id="10030973at2759"/>
<dbReference type="Proteomes" id="UP000887013">
    <property type="component" value="Unassembled WGS sequence"/>
</dbReference>